<dbReference type="Pfam" id="PF01381">
    <property type="entry name" value="HTH_3"/>
    <property type="match status" value="1"/>
</dbReference>
<dbReference type="SMART" id="SM00530">
    <property type="entry name" value="HTH_XRE"/>
    <property type="match status" value="1"/>
</dbReference>
<evidence type="ECO:0000259" key="3">
    <source>
        <dbReference type="PROSITE" id="PS50943"/>
    </source>
</evidence>
<protein>
    <recommendedName>
        <fullName evidence="3">HTH cro/C1-type domain-containing protein</fullName>
    </recommendedName>
</protein>
<evidence type="ECO:0000256" key="2">
    <source>
        <dbReference type="ARBA" id="ARBA00035107"/>
    </source>
</evidence>
<evidence type="ECO:0000256" key="1">
    <source>
        <dbReference type="ARBA" id="ARBA00009802"/>
    </source>
</evidence>
<dbReference type="PROSITE" id="PS50943">
    <property type="entry name" value="HTH_CROC1"/>
    <property type="match status" value="1"/>
</dbReference>
<dbReference type="GO" id="GO:0003677">
    <property type="term" value="F:DNA binding"/>
    <property type="evidence" value="ECO:0007669"/>
    <property type="project" value="InterPro"/>
</dbReference>
<evidence type="ECO:0000313" key="4">
    <source>
        <dbReference type="EMBL" id="KAF5309871.1"/>
    </source>
</evidence>
<dbReference type="EMBL" id="JAACJJ010000058">
    <property type="protein sequence ID" value="KAF5309871.1"/>
    <property type="molecule type" value="Genomic_DNA"/>
</dbReference>
<gene>
    <name evidence="4" type="ORF">D9619_010365</name>
</gene>
<dbReference type="Proteomes" id="UP000567179">
    <property type="component" value="Unassembled WGS sequence"/>
</dbReference>
<dbReference type="AlphaFoldDB" id="A0A8H5ASF9"/>
<dbReference type="CDD" id="cd00093">
    <property type="entry name" value="HTH_XRE"/>
    <property type="match status" value="1"/>
</dbReference>
<comment type="function">
    <text evidence="2">Transcriptional coactivator that stimulates GCN4-dependent transcriptional activity by bridging the DNA-binding region of GCN4 and TBP (SPT15), thereby recruiting TBP to GCN4-bound promoters. Involved in induction of the ribosome quality control (RQC) pathway; a pathway that degrades nascent peptide chains during problematic translation. Required to prevent stalled ribosomes from frameshifting.</text>
</comment>
<organism evidence="4 5">
    <name type="scientific">Psilocybe cf. subviscida</name>
    <dbReference type="NCBI Taxonomy" id="2480587"/>
    <lineage>
        <taxon>Eukaryota</taxon>
        <taxon>Fungi</taxon>
        <taxon>Dikarya</taxon>
        <taxon>Basidiomycota</taxon>
        <taxon>Agaricomycotina</taxon>
        <taxon>Agaricomycetes</taxon>
        <taxon>Agaricomycetidae</taxon>
        <taxon>Agaricales</taxon>
        <taxon>Agaricineae</taxon>
        <taxon>Strophariaceae</taxon>
        <taxon>Psilocybe</taxon>
    </lineage>
</organism>
<comment type="caution">
    <text evidence="4">The sequence shown here is derived from an EMBL/GenBank/DDBJ whole genome shotgun (WGS) entry which is preliminary data.</text>
</comment>
<dbReference type="InterPro" id="IPR010982">
    <property type="entry name" value="Lambda_DNA-bd_dom_sf"/>
</dbReference>
<name>A0A8H5ASF9_9AGAR</name>
<proteinExistence type="inferred from homology"/>
<dbReference type="Gene3D" id="1.10.260.40">
    <property type="entry name" value="lambda repressor-like DNA-binding domains"/>
    <property type="match status" value="1"/>
</dbReference>
<evidence type="ECO:0000313" key="5">
    <source>
        <dbReference type="Proteomes" id="UP000567179"/>
    </source>
</evidence>
<keyword evidence="5" id="KW-1185">Reference proteome</keyword>
<sequence>MAPDPKCAALAAAMQKKGMTYSSLAAAIGKPEQHVVDVLTGSARPTEAEFNALANALGVTQVPHTGVHATV</sequence>
<dbReference type="OrthoDB" id="3226546at2759"/>
<comment type="similarity">
    <text evidence="1">Belongs to the MBF1 family.</text>
</comment>
<feature type="domain" description="HTH cro/C1-type" evidence="3">
    <location>
        <begin position="10"/>
        <end position="64"/>
    </location>
</feature>
<reference evidence="4 5" key="1">
    <citation type="journal article" date="2020" name="ISME J.">
        <title>Uncovering the hidden diversity of litter-decomposition mechanisms in mushroom-forming fungi.</title>
        <authorList>
            <person name="Floudas D."/>
            <person name="Bentzer J."/>
            <person name="Ahren D."/>
            <person name="Johansson T."/>
            <person name="Persson P."/>
            <person name="Tunlid A."/>
        </authorList>
    </citation>
    <scope>NUCLEOTIDE SEQUENCE [LARGE SCALE GENOMIC DNA]</scope>
    <source>
        <strain evidence="4 5">CBS 101986</strain>
    </source>
</reference>
<dbReference type="InterPro" id="IPR001387">
    <property type="entry name" value="Cro/C1-type_HTH"/>
</dbReference>
<dbReference type="SUPFAM" id="SSF47413">
    <property type="entry name" value="lambda repressor-like DNA-binding domains"/>
    <property type="match status" value="1"/>
</dbReference>
<accession>A0A8H5ASF9</accession>